<keyword evidence="2" id="KW-1185">Reference proteome</keyword>
<dbReference type="RefSeq" id="WP_344842740.1">
    <property type="nucleotide sequence ID" value="NZ_BAABAA010000005.1"/>
</dbReference>
<dbReference type="Proteomes" id="UP001501222">
    <property type="component" value="Unassembled WGS sequence"/>
</dbReference>
<accession>A0ABP6XNQ5</accession>
<protein>
    <recommendedName>
        <fullName evidence="3">DUF4303 domain-containing protein</fullName>
    </recommendedName>
</protein>
<sequence length="191" mass="21503">MFPEHLYARAEEAIAGFAEPDIYAISLWCSYDEDDTRRPTLVVDYNTETQVEQVLLTGEDAPEPDEARWNYAYWLQSMPVEIGGSSDPTGLRLGQEWIKAAGLWYSDGQEESDFEATLELGSAIARRFEASCLQAGQRLHQEGVLEKAFGRPIPVLVHELEYQPHHADWAIAGNPPELVTEYVAWIESLSS</sequence>
<dbReference type="EMBL" id="BAABAA010000005">
    <property type="protein sequence ID" value="GAA3567596.1"/>
    <property type="molecule type" value="Genomic_DNA"/>
</dbReference>
<comment type="caution">
    <text evidence="1">The sequence shown here is derived from an EMBL/GenBank/DDBJ whole genome shotgun (WGS) entry which is preliminary data.</text>
</comment>
<name>A0ABP6XNQ5_9ACTN</name>
<proteinExistence type="predicted"/>
<organism evidence="1 2">
    <name type="scientific">Kribbella ginsengisoli</name>
    <dbReference type="NCBI Taxonomy" id="363865"/>
    <lineage>
        <taxon>Bacteria</taxon>
        <taxon>Bacillati</taxon>
        <taxon>Actinomycetota</taxon>
        <taxon>Actinomycetes</taxon>
        <taxon>Propionibacteriales</taxon>
        <taxon>Kribbellaceae</taxon>
        <taxon>Kribbella</taxon>
    </lineage>
</organism>
<reference evidence="2" key="1">
    <citation type="journal article" date="2019" name="Int. J. Syst. Evol. Microbiol.">
        <title>The Global Catalogue of Microorganisms (GCM) 10K type strain sequencing project: providing services to taxonomists for standard genome sequencing and annotation.</title>
        <authorList>
            <consortium name="The Broad Institute Genomics Platform"/>
            <consortium name="The Broad Institute Genome Sequencing Center for Infectious Disease"/>
            <person name="Wu L."/>
            <person name="Ma J."/>
        </authorList>
    </citation>
    <scope>NUCLEOTIDE SEQUENCE [LARGE SCALE GENOMIC DNA]</scope>
    <source>
        <strain evidence="2">JCM 16928</strain>
    </source>
</reference>
<evidence type="ECO:0000313" key="2">
    <source>
        <dbReference type="Proteomes" id="UP001501222"/>
    </source>
</evidence>
<evidence type="ECO:0000313" key="1">
    <source>
        <dbReference type="EMBL" id="GAA3567596.1"/>
    </source>
</evidence>
<gene>
    <name evidence="1" type="ORF">GCM10022235_40630</name>
</gene>
<evidence type="ECO:0008006" key="3">
    <source>
        <dbReference type="Google" id="ProtNLM"/>
    </source>
</evidence>